<keyword evidence="5" id="KW-1185">Reference proteome</keyword>
<reference evidence="2" key="2">
    <citation type="submission" date="2022-05" db="EMBL/GenBank/DDBJ databases">
        <authorList>
            <person name="Alioto T."/>
            <person name="Alioto T."/>
            <person name="Gomez Garrido J."/>
        </authorList>
    </citation>
    <scope>NUCLEOTIDE SEQUENCE</scope>
    <source>
        <strain evidence="2">0</strain>
    </source>
</reference>
<keyword evidence="1" id="KW-0812">Transmembrane</keyword>
<evidence type="ECO:0000313" key="5">
    <source>
        <dbReference type="Proteomes" id="UP000789617"/>
    </source>
</evidence>
<evidence type="ECO:0000313" key="3">
    <source>
        <dbReference type="EMBL" id="QNP26894.1"/>
    </source>
</evidence>
<accession>A0A2V3L408</accession>
<evidence type="ECO:0000256" key="1">
    <source>
        <dbReference type="SAM" id="Phobius"/>
    </source>
</evidence>
<feature type="transmembrane region" description="Helical" evidence="1">
    <location>
        <begin position="85"/>
        <end position="109"/>
    </location>
</feature>
<keyword evidence="1" id="KW-1133">Transmembrane helix</keyword>
<dbReference type="Proteomes" id="UP000789617">
    <property type="component" value="Unassembled WGS sequence"/>
</dbReference>
<proteinExistence type="predicted"/>
<sequence length="162" mass="17375">MSDAISSQLENIITMLIAISIASERLVEIIKGYFPWLNLENQDPVIEGRRKSALQILAVVAGIVTAFLTQPFVAGSFSAIKHPDLMTLCIGLMASGGSAFWNVILNYLLQVKNLKKQQVSSVKADPVADAVADPAPPSPVYQDVVHGAEPVSSNPCFNPEGK</sequence>
<dbReference type="AlphaFoldDB" id="A0A2V3L408"/>
<dbReference type="Proteomes" id="UP000516181">
    <property type="component" value="Chromosome"/>
</dbReference>
<gene>
    <name evidence="2" type="ORF">AN2335V1_0519</name>
    <name evidence="3" type="ORF">IAP99_11395</name>
</gene>
<dbReference type="EMBL" id="CP060807">
    <property type="protein sequence ID" value="QNP26894.1"/>
    <property type="molecule type" value="Genomic_DNA"/>
</dbReference>
<evidence type="ECO:0000313" key="4">
    <source>
        <dbReference type="Proteomes" id="UP000516181"/>
    </source>
</evidence>
<reference evidence="3 4" key="1">
    <citation type="submission" date="2020-08" db="EMBL/GenBank/DDBJ databases">
        <title>Complete genome sequence of Klebsiella pneumoniae KP2757.</title>
        <authorList>
            <person name="Zhang X."/>
        </authorList>
    </citation>
    <scope>NUCLEOTIDE SEQUENCE [LARGE SCALE GENOMIC DNA]</scope>
    <source>
        <strain evidence="3 4">KP2757</strain>
    </source>
</reference>
<keyword evidence="1" id="KW-0472">Membrane</keyword>
<name>A0A2V3L408_KLEVA</name>
<evidence type="ECO:0000313" key="2">
    <source>
        <dbReference type="EMBL" id="CAH5963162.1"/>
    </source>
</evidence>
<feature type="transmembrane region" description="Helical" evidence="1">
    <location>
        <begin position="54"/>
        <end position="73"/>
    </location>
</feature>
<protein>
    <submittedName>
        <fullName evidence="3">Uncharacterized protein</fullName>
    </submittedName>
</protein>
<organism evidence="3 4">
    <name type="scientific">Klebsiella variicola</name>
    <dbReference type="NCBI Taxonomy" id="244366"/>
    <lineage>
        <taxon>Bacteria</taxon>
        <taxon>Pseudomonadati</taxon>
        <taxon>Pseudomonadota</taxon>
        <taxon>Gammaproteobacteria</taxon>
        <taxon>Enterobacterales</taxon>
        <taxon>Enterobacteriaceae</taxon>
        <taxon>Klebsiella/Raoultella group</taxon>
        <taxon>Klebsiella</taxon>
        <taxon>Klebsiella pneumoniae complex</taxon>
    </lineage>
</organism>
<dbReference type="EMBL" id="CAJOXS020000001">
    <property type="protein sequence ID" value="CAH5963162.1"/>
    <property type="molecule type" value="Genomic_DNA"/>
</dbReference>
<dbReference type="RefSeq" id="WP_023322768.1">
    <property type="nucleotide sequence ID" value="NZ_BIGL01000001.1"/>
</dbReference>